<proteinExistence type="predicted"/>
<dbReference type="OrthoDB" id="679343at2"/>
<protein>
    <submittedName>
        <fullName evidence="1">DUF4157 domain-containing protein</fullName>
    </submittedName>
</protein>
<dbReference type="AlphaFoldDB" id="A0A4Q1CHM2"/>
<gene>
    <name evidence="1" type="ORF">ESA94_12330</name>
</gene>
<keyword evidence="2" id="KW-1185">Reference proteome</keyword>
<evidence type="ECO:0000313" key="2">
    <source>
        <dbReference type="Proteomes" id="UP000290204"/>
    </source>
</evidence>
<reference evidence="1 2" key="1">
    <citation type="submission" date="2019-01" db="EMBL/GenBank/DDBJ databases">
        <title>Lacibacter sp. strain TTM-7.</title>
        <authorList>
            <person name="Chen W.-M."/>
        </authorList>
    </citation>
    <scope>NUCLEOTIDE SEQUENCE [LARGE SCALE GENOMIC DNA]</scope>
    <source>
        <strain evidence="1 2">TTM-7</strain>
    </source>
</reference>
<name>A0A4Q1CHM2_9BACT</name>
<comment type="caution">
    <text evidence="1">The sequence shown here is derived from an EMBL/GenBank/DDBJ whole genome shotgun (WGS) entry which is preliminary data.</text>
</comment>
<organism evidence="1 2">
    <name type="scientific">Lacibacter luteus</name>
    <dbReference type="NCBI Taxonomy" id="2508719"/>
    <lineage>
        <taxon>Bacteria</taxon>
        <taxon>Pseudomonadati</taxon>
        <taxon>Bacteroidota</taxon>
        <taxon>Chitinophagia</taxon>
        <taxon>Chitinophagales</taxon>
        <taxon>Chitinophagaceae</taxon>
        <taxon>Lacibacter</taxon>
    </lineage>
</organism>
<sequence>MKIKTNSFLAAIAARNLKAGKIAMVVGNVIHLHNTSAEEFLQNERWVKHEMAHVEQYKRYGTIRFLLLYTWYSIKHGYTNNPLEVEARAKEKEPHC</sequence>
<dbReference type="EMBL" id="SDHW01000003">
    <property type="protein sequence ID" value="RXK59836.1"/>
    <property type="molecule type" value="Genomic_DNA"/>
</dbReference>
<dbReference type="Proteomes" id="UP000290204">
    <property type="component" value="Unassembled WGS sequence"/>
</dbReference>
<evidence type="ECO:0000313" key="1">
    <source>
        <dbReference type="EMBL" id="RXK59836.1"/>
    </source>
</evidence>
<accession>A0A4Q1CHM2</accession>